<organism evidence="1">
    <name type="scientific">Bacteriophage sp</name>
    <dbReference type="NCBI Taxonomy" id="38018"/>
    <lineage>
        <taxon>Viruses</taxon>
    </lineage>
</organism>
<accession>A0A8D9PGM9</accession>
<name>A0A8D9PGM9_9VIRU</name>
<reference evidence="1" key="1">
    <citation type="journal article" date="2021" name="Proc. Natl. Acad. Sci. U.S.A.">
        <title>A Catalog of Tens of Thousands of Viruses from Human Metagenomes Reveals Hidden Associations with Chronic Diseases.</title>
        <authorList>
            <person name="Tisza M.J."/>
            <person name="Buck C.B."/>
        </authorList>
    </citation>
    <scope>NUCLEOTIDE SEQUENCE</scope>
    <source>
        <strain evidence="1">CtPNe1</strain>
    </source>
</reference>
<sequence>MSMAEVIKSIEREALREAQSHEIGGRNGKSIDCSTLGDELAIEADIKADRQALKDCFKE</sequence>
<dbReference type="EMBL" id="BK029947">
    <property type="protein sequence ID" value="DAD56927.1"/>
    <property type="molecule type" value="Genomic_DNA"/>
</dbReference>
<evidence type="ECO:0000313" key="1">
    <source>
        <dbReference type="EMBL" id="DAD56927.1"/>
    </source>
</evidence>
<protein>
    <submittedName>
        <fullName evidence="1">Uncharacterized protein</fullName>
    </submittedName>
</protein>
<proteinExistence type="predicted"/>